<feature type="transmembrane region" description="Helical" evidence="1">
    <location>
        <begin position="446"/>
        <end position="472"/>
    </location>
</feature>
<keyword evidence="1" id="KW-0812">Transmembrane</keyword>
<dbReference type="Proteomes" id="UP000663877">
    <property type="component" value="Unassembled WGS sequence"/>
</dbReference>
<proteinExistence type="predicted"/>
<comment type="caution">
    <text evidence="2">The sequence shown here is derived from an EMBL/GenBank/DDBJ whole genome shotgun (WGS) entry which is preliminary data.</text>
</comment>
<dbReference type="AlphaFoldDB" id="A0A815JXN8"/>
<dbReference type="EMBL" id="CAJNOI010001155">
    <property type="protein sequence ID" value="CAF1388148.1"/>
    <property type="molecule type" value="Genomic_DNA"/>
</dbReference>
<keyword evidence="1" id="KW-0472">Membrane</keyword>
<sequence>MTATRYTGDFRCQASLQFQVLRELCNRSKTVLSNNIESFYDTELISGYLMRENLLRIDTEAVIDTFKSSTFGDFQQSFRFIRAVMVGNAMISGIETTGIIGYYPQNDIPELAYLFTDYIPGFRSDCPCDTSDNCAVMAAFYSDTLVDTQRIVAYWPSLITVPIAMRVIEVRTSWWQRIHTIIQLLWRSLVELNMFKSSARQEPSDIKQQRWTTRIFILCLVLAMIILMFYSMLSVQIKSVKVNNPSLETVLYLRSQSELNSSLQCPCTRINTPYGQLVQLQPSYHQVCSSLFASYAWQNNVRYTVIGSPMSAATFSANSYSGGSGNSSYTCSCANDINLPGMYMACFPLESLLYSTLECLYDNQDCLTMIFNFYNVNWFQYSDRLNSSLPSRFLINSSVNTLLSELFIENWSQMLSYSSYFNQCQPASCSYKIAMHNSLLQTITTIFGLLGGVAVSLRILVPFVMTACFAFISRRGRQRAATEPSNSFPESTLDTGHSNSTLVTRTKCIRRSK</sequence>
<keyword evidence="4" id="KW-1185">Reference proteome</keyword>
<evidence type="ECO:0000313" key="3">
    <source>
        <dbReference type="EMBL" id="CAF1610153.1"/>
    </source>
</evidence>
<keyword evidence="1" id="KW-1133">Transmembrane helix</keyword>
<accession>A0A815JXN8</accession>
<evidence type="ECO:0000313" key="2">
    <source>
        <dbReference type="EMBL" id="CAF1388148.1"/>
    </source>
</evidence>
<organism evidence="2 5">
    <name type="scientific">Adineta steineri</name>
    <dbReference type="NCBI Taxonomy" id="433720"/>
    <lineage>
        <taxon>Eukaryota</taxon>
        <taxon>Metazoa</taxon>
        <taxon>Spiralia</taxon>
        <taxon>Gnathifera</taxon>
        <taxon>Rotifera</taxon>
        <taxon>Eurotatoria</taxon>
        <taxon>Bdelloidea</taxon>
        <taxon>Adinetida</taxon>
        <taxon>Adinetidae</taxon>
        <taxon>Adineta</taxon>
    </lineage>
</organism>
<reference evidence="2" key="1">
    <citation type="submission" date="2021-02" db="EMBL/GenBank/DDBJ databases">
        <authorList>
            <person name="Nowell W R."/>
        </authorList>
    </citation>
    <scope>NUCLEOTIDE SEQUENCE</scope>
</reference>
<evidence type="ECO:0000313" key="5">
    <source>
        <dbReference type="Proteomes" id="UP000663877"/>
    </source>
</evidence>
<protein>
    <submittedName>
        <fullName evidence="2">Uncharacterized protein</fullName>
    </submittedName>
</protein>
<feature type="transmembrane region" description="Helical" evidence="1">
    <location>
        <begin position="215"/>
        <end position="233"/>
    </location>
</feature>
<evidence type="ECO:0000256" key="1">
    <source>
        <dbReference type="SAM" id="Phobius"/>
    </source>
</evidence>
<gene>
    <name evidence="2" type="ORF">BJG266_LOCUS36959</name>
    <name evidence="3" type="ORF">QVE165_LOCUS53932</name>
</gene>
<name>A0A815JXN8_9BILA</name>
<dbReference type="EMBL" id="CAJNOM010001494">
    <property type="protein sequence ID" value="CAF1610153.1"/>
    <property type="molecule type" value="Genomic_DNA"/>
</dbReference>
<dbReference type="Proteomes" id="UP000663832">
    <property type="component" value="Unassembled WGS sequence"/>
</dbReference>
<evidence type="ECO:0000313" key="4">
    <source>
        <dbReference type="Proteomes" id="UP000663832"/>
    </source>
</evidence>
<dbReference type="OrthoDB" id="10058369at2759"/>